<keyword evidence="2" id="KW-0560">Oxidoreductase</keyword>
<dbReference type="Pfam" id="PF00106">
    <property type="entry name" value="adh_short"/>
    <property type="match status" value="1"/>
</dbReference>
<dbReference type="InterPro" id="IPR036291">
    <property type="entry name" value="NAD(P)-bd_dom_sf"/>
</dbReference>
<organism evidence="3">
    <name type="scientific">marine metagenome</name>
    <dbReference type="NCBI Taxonomy" id="408172"/>
    <lineage>
        <taxon>unclassified sequences</taxon>
        <taxon>metagenomes</taxon>
        <taxon>ecological metagenomes</taxon>
    </lineage>
</organism>
<dbReference type="PANTHER" id="PTHR42901:SF1">
    <property type="entry name" value="ALCOHOL DEHYDROGENASE"/>
    <property type="match status" value="1"/>
</dbReference>
<dbReference type="Gene3D" id="3.40.50.720">
    <property type="entry name" value="NAD(P)-binding Rossmann-like Domain"/>
    <property type="match status" value="1"/>
</dbReference>
<dbReference type="GO" id="GO:0016491">
    <property type="term" value="F:oxidoreductase activity"/>
    <property type="evidence" value="ECO:0007669"/>
    <property type="project" value="UniProtKB-KW"/>
</dbReference>
<dbReference type="PRINTS" id="PR00081">
    <property type="entry name" value="GDHRDH"/>
</dbReference>
<dbReference type="PANTHER" id="PTHR42901">
    <property type="entry name" value="ALCOHOL DEHYDROGENASE"/>
    <property type="match status" value="1"/>
</dbReference>
<evidence type="ECO:0000256" key="1">
    <source>
        <dbReference type="ARBA" id="ARBA00006484"/>
    </source>
</evidence>
<proteinExistence type="inferred from homology"/>
<name>A0A383C7I2_9ZZZZ</name>
<evidence type="ECO:0000313" key="3">
    <source>
        <dbReference type="EMBL" id="SVE28172.1"/>
    </source>
</evidence>
<dbReference type="SUPFAM" id="SSF51735">
    <property type="entry name" value="NAD(P)-binding Rossmann-fold domains"/>
    <property type="match status" value="1"/>
</dbReference>
<sequence length="103" mass="10986">MENLHSKLALITGATSGIGEALAHQFSKNGIRLILVGRRIKNLQKLARVLDVDTHILNIDISNRETVVEALSNLPESFSDVDILVNNAGLALGLASSAEGNLD</sequence>
<reference evidence="3" key="1">
    <citation type="submission" date="2018-05" db="EMBL/GenBank/DDBJ databases">
        <authorList>
            <person name="Lanie J.A."/>
            <person name="Ng W.-L."/>
            <person name="Kazmierczak K.M."/>
            <person name="Andrzejewski T.M."/>
            <person name="Davidsen T.M."/>
            <person name="Wayne K.J."/>
            <person name="Tettelin H."/>
            <person name="Glass J.I."/>
            <person name="Rusch D."/>
            <person name="Podicherti R."/>
            <person name="Tsui H.-C.T."/>
            <person name="Winkler M.E."/>
        </authorList>
    </citation>
    <scope>NUCLEOTIDE SEQUENCE</scope>
</reference>
<dbReference type="AlphaFoldDB" id="A0A383C7I2"/>
<comment type="similarity">
    <text evidence="1">Belongs to the short-chain dehydrogenases/reductases (SDR) family.</text>
</comment>
<protein>
    <recommendedName>
        <fullName evidence="4">Ketoreductase (KR) domain-containing protein</fullName>
    </recommendedName>
</protein>
<accession>A0A383C7I2</accession>
<dbReference type="EMBL" id="UINC01206512">
    <property type="protein sequence ID" value="SVE28172.1"/>
    <property type="molecule type" value="Genomic_DNA"/>
</dbReference>
<dbReference type="InterPro" id="IPR002347">
    <property type="entry name" value="SDR_fam"/>
</dbReference>
<evidence type="ECO:0008006" key="4">
    <source>
        <dbReference type="Google" id="ProtNLM"/>
    </source>
</evidence>
<feature type="non-terminal residue" evidence="3">
    <location>
        <position position="103"/>
    </location>
</feature>
<gene>
    <name evidence="3" type="ORF">METZ01_LOCUS481026</name>
</gene>
<evidence type="ECO:0000256" key="2">
    <source>
        <dbReference type="ARBA" id="ARBA00023002"/>
    </source>
</evidence>